<protein>
    <recommendedName>
        <fullName evidence="4">Bacteriocin immunity protein</fullName>
    </recommendedName>
</protein>
<keyword evidence="3" id="KW-1185">Reference proteome</keyword>
<keyword evidence="1" id="KW-0079">Bacteriocin immunity</keyword>
<name>A0A0R1WJK9_9LACO</name>
<accession>A0A0R1WJK9</accession>
<dbReference type="Gene3D" id="1.20.1440.50">
    <property type="entry name" value="Ta0600-like"/>
    <property type="match status" value="1"/>
</dbReference>
<dbReference type="EMBL" id="AZFV01000004">
    <property type="protein sequence ID" value="KRM18062.1"/>
    <property type="molecule type" value="Genomic_DNA"/>
</dbReference>
<sequence length="114" mass="13393">MEEQRQKLIDLMDTAYNDIQNPKFNDFRKKLVELSQELNNDEDYIKIMLALRTDLLQADLTLNLKNRISGLPAEYSAIYYFIEPQLKAIDAKVLDRYTHFGFIPLKFGSTVKYP</sequence>
<comment type="caution">
    <text evidence="2">The sequence shown here is derived from an EMBL/GenBank/DDBJ whole genome shotgun (WGS) entry which is preliminary data.</text>
</comment>
<evidence type="ECO:0000313" key="2">
    <source>
        <dbReference type="EMBL" id="KRM18062.1"/>
    </source>
</evidence>
<reference evidence="2 3" key="1">
    <citation type="journal article" date="2015" name="Genome Announc.">
        <title>Expanding the biotechnology potential of lactobacilli through comparative genomics of 213 strains and associated genera.</title>
        <authorList>
            <person name="Sun Z."/>
            <person name="Harris H.M."/>
            <person name="McCann A."/>
            <person name="Guo C."/>
            <person name="Argimon S."/>
            <person name="Zhang W."/>
            <person name="Yang X."/>
            <person name="Jeffery I.B."/>
            <person name="Cooney J.C."/>
            <person name="Kagawa T.F."/>
            <person name="Liu W."/>
            <person name="Song Y."/>
            <person name="Salvetti E."/>
            <person name="Wrobel A."/>
            <person name="Rasinkangas P."/>
            <person name="Parkhill J."/>
            <person name="Rea M.C."/>
            <person name="O'Sullivan O."/>
            <person name="Ritari J."/>
            <person name="Douillard F.P."/>
            <person name="Paul Ross R."/>
            <person name="Yang R."/>
            <person name="Briner A.E."/>
            <person name="Felis G.E."/>
            <person name="de Vos W.M."/>
            <person name="Barrangou R."/>
            <person name="Klaenhammer T.R."/>
            <person name="Caufield P.W."/>
            <person name="Cui Y."/>
            <person name="Zhang H."/>
            <person name="O'Toole P.W."/>
        </authorList>
    </citation>
    <scope>NUCLEOTIDE SEQUENCE [LARGE SCALE GENOMIC DNA]</scope>
    <source>
        <strain evidence="2 3">DSM 16982</strain>
    </source>
</reference>
<organism evidence="2 3">
    <name type="scientific">Companilactobacillus nantensis DSM 16982</name>
    <dbReference type="NCBI Taxonomy" id="1423774"/>
    <lineage>
        <taxon>Bacteria</taxon>
        <taxon>Bacillati</taxon>
        <taxon>Bacillota</taxon>
        <taxon>Bacilli</taxon>
        <taxon>Lactobacillales</taxon>
        <taxon>Lactobacillaceae</taxon>
        <taxon>Companilactobacillus</taxon>
    </lineage>
</organism>
<dbReference type="STRING" id="1423774.FD31_GL001864"/>
<dbReference type="RefSeq" id="WP_057891187.1">
    <property type="nucleotide sequence ID" value="NZ_AZFV01000004.1"/>
</dbReference>
<dbReference type="AlphaFoldDB" id="A0A0R1WJK9"/>
<gene>
    <name evidence="2" type="ORF">FD31_GL001864</name>
</gene>
<evidence type="ECO:0000313" key="3">
    <source>
        <dbReference type="Proteomes" id="UP000051302"/>
    </source>
</evidence>
<dbReference type="SUPFAM" id="SSF109797">
    <property type="entry name" value="Bacteriocin immunity protein-like"/>
    <property type="match status" value="1"/>
</dbReference>
<dbReference type="Proteomes" id="UP000051302">
    <property type="component" value="Unassembled WGS sequence"/>
</dbReference>
<dbReference type="InterPro" id="IPR023130">
    <property type="entry name" value="Ta0600-like_sf"/>
</dbReference>
<dbReference type="GO" id="GO:0030153">
    <property type="term" value="P:bacteriocin immunity"/>
    <property type="evidence" value="ECO:0007669"/>
    <property type="project" value="UniProtKB-KW"/>
</dbReference>
<evidence type="ECO:0000256" key="1">
    <source>
        <dbReference type="ARBA" id="ARBA00023025"/>
    </source>
</evidence>
<dbReference type="PATRIC" id="fig|1423774.3.peg.1938"/>
<proteinExistence type="predicted"/>
<evidence type="ECO:0008006" key="4">
    <source>
        <dbReference type="Google" id="ProtNLM"/>
    </source>
</evidence>